<dbReference type="Proteomes" id="UP000235116">
    <property type="component" value="Chromosome"/>
</dbReference>
<dbReference type="SMART" id="SM00855">
    <property type="entry name" value="PGAM"/>
    <property type="match status" value="1"/>
</dbReference>
<proteinExistence type="predicted"/>
<dbReference type="Pfam" id="PF00300">
    <property type="entry name" value="His_Phos_1"/>
    <property type="match status" value="1"/>
</dbReference>
<gene>
    <name evidence="1" type="ORF">Kalk_02510</name>
</gene>
<dbReference type="KEGG" id="kak:Kalk_02510"/>
<name>A0A2K9LTJ9_9GAMM</name>
<dbReference type="Gene3D" id="3.40.50.1240">
    <property type="entry name" value="Phosphoglycerate mutase-like"/>
    <property type="match status" value="1"/>
</dbReference>
<dbReference type="CDD" id="cd07040">
    <property type="entry name" value="HP"/>
    <property type="match status" value="1"/>
</dbReference>
<evidence type="ECO:0000313" key="2">
    <source>
        <dbReference type="Proteomes" id="UP000235116"/>
    </source>
</evidence>
<dbReference type="InterPro" id="IPR013078">
    <property type="entry name" value="His_Pase_superF_clade-1"/>
</dbReference>
<organism evidence="1 2">
    <name type="scientific">Ketobacter alkanivorans</name>
    <dbReference type="NCBI Taxonomy" id="1917421"/>
    <lineage>
        <taxon>Bacteria</taxon>
        <taxon>Pseudomonadati</taxon>
        <taxon>Pseudomonadota</taxon>
        <taxon>Gammaproteobacteria</taxon>
        <taxon>Pseudomonadales</taxon>
        <taxon>Ketobacteraceae</taxon>
        <taxon>Ketobacter</taxon>
    </lineage>
</organism>
<dbReference type="OrthoDB" id="1428641at2"/>
<protein>
    <recommendedName>
        <fullName evidence="3">Histidine phosphatase family protein</fullName>
    </recommendedName>
</protein>
<dbReference type="EMBL" id="CP022684">
    <property type="protein sequence ID" value="AUM14815.1"/>
    <property type="molecule type" value="Genomic_DNA"/>
</dbReference>
<accession>A0A2K9LTJ9</accession>
<evidence type="ECO:0000313" key="1">
    <source>
        <dbReference type="EMBL" id="AUM14815.1"/>
    </source>
</evidence>
<dbReference type="InterPro" id="IPR029033">
    <property type="entry name" value="His_PPase_superfam"/>
</dbReference>
<keyword evidence="2" id="KW-1185">Reference proteome</keyword>
<dbReference type="SUPFAM" id="SSF53254">
    <property type="entry name" value="Phosphoglycerate mutase-like"/>
    <property type="match status" value="1"/>
</dbReference>
<dbReference type="AlphaFoldDB" id="A0A2K9LTJ9"/>
<evidence type="ECO:0008006" key="3">
    <source>
        <dbReference type="Google" id="ProtNLM"/>
    </source>
</evidence>
<reference evidence="2" key="1">
    <citation type="submission" date="2017-08" db="EMBL/GenBank/DDBJ databases">
        <title>Direct submision.</title>
        <authorList>
            <person name="Kim S.-J."/>
            <person name="Rhee S.-K."/>
        </authorList>
    </citation>
    <scope>NUCLEOTIDE SEQUENCE [LARGE SCALE GENOMIC DNA]</scope>
    <source>
        <strain evidence="2">GI5</strain>
    </source>
</reference>
<sequence length="219" mass="24672">MEHLHPTMIPSLARVPRHVPCVLLTRHSIREQPKNRFAGYDIPLTEEGVELAREWGRNLDRPISALFSSPVGRCIKTAEAMAQGAGVELPILTHGSLVEPGSYVKDLPVAGPYFMKLGPLAFARKHLRNEVRGVLSPKEGALQLIEHMKGGLQQPGSFSVHVTHDTILASFIYFLRSESEIEEPHWPWMMEGAFLWFDCDILHWLWRGETGSLHLDQLA</sequence>